<reference evidence="1" key="1">
    <citation type="submission" date="2021-01" db="EMBL/GenBank/DDBJ databases">
        <title>Adiantum capillus-veneris genome.</title>
        <authorList>
            <person name="Fang Y."/>
            <person name="Liao Q."/>
        </authorList>
    </citation>
    <scope>NUCLEOTIDE SEQUENCE</scope>
    <source>
        <strain evidence="1">H3</strain>
        <tissue evidence="1">Leaf</tissue>
    </source>
</reference>
<dbReference type="Proteomes" id="UP000886520">
    <property type="component" value="Chromosome 22"/>
</dbReference>
<gene>
    <name evidence="1" type="ORF">GOP47_0023270</name>
</gene>
<name>A0A9D4U9A7_ADICA</name>
<evidence type="ECO:0000313" key="2">
    <source>
        <dbReference type="Proteomes" id="UP000886520"/>
    </source>
</evidence>
<keyword evidence="2" id="KW-1185">Reference proteome</keyword>
<proteinExistence type="predicted"/>
<organism evidence="1 2">
    <name type="scientific">Adiantum capillus-veneris</name>
    <name type="common">Maidenhair fern</name>
    <dbReference type="NCBI Taxonomy" id="13818"/>
    <lineage>
        <taxon>Eukaryota</taxon>
        <taxon>Viridiplantae</taxon>
        <taxon>Streptophyta</taxon>
        <taxon>Embryophyta</taxon>
        <taxon>Tracheophyta</taxon>
        <taxon>Polypodiopsida</taxon>
        <taxon>Polypodiidae</taxon>
        <taxon>Polypodiales</taxon>
        <taxon>Pteridineae</taxon>
        <taxon>Pteridaceae</taxon>
        <taxon>Vittarioideae</taxon>
        <taxon>Adiantum</taxon>
    </lineage>
</organism>
<protein>
    <submittedName>
        <fullName evidence="1">Uncharacterized protein</fullName>
    </submittedName>
</protein>
<sequence length="113" mass="13000">MSMTAFTSFKKSHLHCNSFSLPNPNSMKDHGPLNNMFEPNDLTSLSVDTIQEYVYQQHKAYLIKADTKYAAYKQLFILNTTVLDITKQCSSLYHIIYYFTQFEAVEGAPQMAE</sequence>
<dbReference type="AlphaFoldDB" id="A0A9D4U9A7"/>
<comment type="caution">
    <text evidence="1">The sequence shown here is derived from an EMBL/GenBank/DDBJ whole genome shotgun (WGS) entry which is preliminary data.</text>
</comment>
<evidence type="ECO:0000313" key="1">
    <source>
        <dbReference type="EMBL" id="KAI5062731.1"/>
    </source>
</evidence>
<accession>A0A9D4U9A7</accession>
<dbReference type="EMBL" id="JABFUD020000022">
    <property type="protein sequence ID" value="KAI5062731.1"/>
    <property type="molecule type" value="Genomic_DNA"/>
</dbReference>